<keyword evidence="6" id="KW-0539">Nucleus</keyword>
<dbReference type="PANTHER" id="PTHR46543">
    <property type="entry name" value="ZINC FINGER CCHC DOMAIN-CONTAINING PROTEIN 7"/>
    <property type="match status" value="1"/>
</dbReference>
<feature type="compositionally biased region" description="Polar residues" evidence="10">
    <location>
        <begin position="277"/>
        <end position="288"/>
    </location>
</feature>
<evidence type="ECO:0000313" key="12">
    <source>
        <dbReference type="Ensembl" id="ENSEBUP00000011008.1"/>
    </source>
</evidence>
<evidence type="ECO:0000256" key="1">
    <source>
        <dbReference type="ARBA" id="ARBA00004123"/>
    </source>
</evidence>
<keyword evidence="5" id="KW-0862">Zinc</keyword>
<dbReference type="Ensembl" id="ENSEBUT00000011567.1">
    <property type="protein sequence ID" value="ENSEBUP00000011008.1"/>
    <property type="gene ID" value="ENSEBUG00000007062.1"/>
</dbReference>
<dbReference type="SUPFAM" id="SSF57756">
    <property type="entry name" value="Retrovirus zinc finger-like domains"/>
    <property type="match status" value="1"/>
</dbReference>
<dbReference type="GO" id="GO:0071036">
    <property type="term" value="P:nuclear polyadenylation-dependent snoRNA catabolic process"/>
    <property type="evidence" value="ECO:0007669"/>
    <property type="project" value="TreeGrafter"/>
</dbReference>
<evidence type="ECO:0000259" key="11">
    <source>
        <dbReference type="PROSITE" id="PS50158"/>
    </source>
</evidence>
<dbReference type="GO" id="GO:0003723">
    <property type="term" value="F:RNA binding"/>
    <property type="evidence" value="ECO:0007669"/>
    <property type="project" value="TreeGrafter"/>
</dbReference>
<evidence type="ECO:0000256" key="8">
    <source>
        <dbReference type="ARBA" id="ARBA00043023"/>
    </source>
</evidence>
<feature type="compositionally biased region" description="Basic residues" evidence="10">
    <location>
        <begin position="333"/>
        <end position="348"/>
    </location>
</feature>
<evidence type="ECO:0000256" key="10">
    <source>
        <dbReference type="SAM" id="MobiDB-lite"/>
    </source>
</evidence>
<dbReference type="GO" id="GO:0071035">
    <property type="term" value="P:nuclear polyadenylation-dependent rRNA catabolic process"/>
    <property type="evidence" value="ECO:0007669"/>
    <property type="project" value="TreeGrafter"/>
</dbReference>
<organism evidence="12 13">
    <name type="scientific">Eptatretus burgeri</name>
    <name type="common">Inshore hagfish</name>
    <dbReference type="NCBI Taxonomy" id="7764"/>
    <lineage>
        <taxon>Eukaryota</taxon>
        <taxon>Metazoa</taxon>
        <taxon>Chordata</taxon>
        <taxon>Craniata</taxon>
        <taxon>Vertebrata</taxon>
        <taxon>Cyclostomata</taxon>
        <taxon>Myxini</taxon>
        <taxon>Myxiniformes</taxon>
        <taxon>Myxinidae</taxon>
        <taxon>Eptatretinae</taxon>
        <taxon>Eptatretus</taxon>
    </lineage>
</organism>
<accession>A0A8C4Q723</accession>
<dbReference type="InterPro" id="IPR036875">
    <property type="entry name" value="Znf_CCHC_sf"/>
</dbReference>
<dbReference type="GO" id="GO:0071039">
    <property type="term" value="P:nuclear polyadenylation-dependent CUT catabolic process"/>
    <property type="evidence" value="ECO:0007669"/>
    <property type="project" value="TreeGrafter"/>
</dbReference>
<dbReference type="Gene3D" id="4.10.60.10">
    <property type="entry name" value="Zinc finger, CCHC-type"/>
    <property type="match status" value="2"/>
</dbReference>
<name>A0A8C4Q723_EPTBU</name>
<feature type="domain" description="CCHC-type" evidence="11">
    <location>
        <begin position="98"/>
        <end position="111"/>
    </location>
</feature>
<dbReference type="GO" id="GO:0071038">
    <property type="term" value="P:TRAMP-dependent tRNA surveillance pathway"/>
    <property type="evidence" value="ECO:0007669"/>
    <property type="project" value="TreeGrafter"/>
</dbReference>
<feature type="compositionally biased region" description="Polar residues" evidence="10">
    <location>
        <begin position="349"/>
        <end position="358"/>
    </location>
</feature>
<evidence type="ECO:0000256" key="2">
    <source>
        <dbReference type="ARBA" id="ARBA00022723"/>
    </source>
</evidence>
<evidence type="ECO:0000256" key="7">
    <source>
        <dbReference type="ARBA" id="ARBA00041190"/>
    </source>
</evidence>
<keyword evidence="3" id="KW-0677">Repeat</keyword>
<evidence type="ECO:0000256" key="4">
    <source>
        <dbReference type="ARBA" id="ARBA00022771"/>
    </source>
</evidence>
<evidence type="ECO:0000256" key="3">
    <source>
        <dbReference type="ARBA" id="ARBA00022737"/>
    </source>
</evidence>
<dbReference type="SMART" id="SM00343">
    <property type="entry name" value="ZnF_C2HC"/>
    <property type="match status" value="4"/>
</dbReference>
<dbReference type="Proteomes" id="UP000694388">
    <property type="component" value="Unplaced"/>
</dbReference>
<evidence type="ECO:0000256" key="9">
    <source>
        <dbReference type="PROSITE-ProRule" id="PRU00047"/>
    </source>
</evidence>
<dbReference type="GeneTree" id="ENSGT01120000277478"/>
<comment type="subcellular location">
    <subcellularLocation>
        <location evidence="1">Nucleus</location>
    </subcellularLocation>
</comment>
<dbReference type="GO" id="GO:0071037">
    <property type="term" value="P:nuclear polyadenylation-dependent snRNA catabolic process"/>
    <property type="evidence" value="ECO:0007669"/>
    <property type="project" value="TreeGrafter"/>
</dbReference>
<reference evidence="12" key="1">
    <citation type="submission" date="2025-08" db="UniProtKB">
        <authorList>
            <consortium name="Ensembl"/>
        </authorList>
    </citation>
    <scope>IDENTIFICATION</scope>
</reference>
<dbReference type="AlphaFoldDB" id="A0A8C4Q723"/>
<reference evidence="12" key="2">
    <citation type="submission" date="2025-09" db="UniProtKB">
        <authorList>
            <consortium name="Ensembl"/>
        </authorList>
    </citation>
    <scope>IDENTIFICATION</scope>
</reference>
<evidence type="ECO:0000256" key="5">
    <source>
        <dbReference type="ARBA" id="ARBA00022833"/>
    </source>
</evidence>
<proteinExistence type="predicted"/>
<feature type="domain" description="CCHC-type" evidence="11">
    <location>
        <begin position="120"/>
        <end position="135"/>
    </location>
</feature>
<dbReference type="InterPro" id="IPR001878">
    <property type="entry name" value="Znf_CCHC"/>
</dbReference>
<dbReference type="GO" id="GO:0071031">
    <property type="term" value="P:nuclear mRNA surveillance of mRNA 3'-end processing"/>
    <property type="evidence" value="ECO:0007669"/>
    <property type="project" value="TreeGrafter"/>
</dbReference>
<dbReference type="GO" id="GO:0008270">
    <property type="term" value="F:zinc ion binding"/>
    <property type="evidence" value="ECO:0007669"/>
    <property type="project" value="UniProtKB-KW"/>
</dbReference>
<sequence length="358" mass="41519">MVLLTFPLALRSTYSRNTFGKWAMNNRDLQACIVNQKRATVKGAQSKGRLHKKNSRPYDWCNKQKPHFQARRQGRKHPRCNICGNLGHLRVTCPFLPCYLCRCPGHLAQDCIEGPTNSQCRRCRMMGHIVDDCPDIWRQFHLTTQCGPIIQGAAYNYCQEQPKFCYNCAGCGHFGHECHRKRMGNGIFPTTPFVCHYDHNREIWERDIRSEKRSLELQKRGMLNSSMVNLTIQQCLDDTDDFCRNTPKTARKGQHWKNGQHNSKPYWLFHKRFERGQQTEGRPTSTGFVRNGPKKLLGQRRSRRDRTSEAAARLRNQKWHPTTYAAPVGREPKGKRPKPTVKKKKKAKNNVSPTMCVP</sequence>
<dbReference type="PROSITE" id="PS50158">
    <property type="entry name" value="ZF_CCHC"/>
    <property type="match status" value="2"/>
</dbReference>
<keyword evidence="4 9" id="KW-0863">Zinc-finger</keyword>
<dbReference type="GO" id="GO:0031499">
    <property type="term" value="C:TRAMP complex"/>
    <property type="evidence" value="ECO:0007669"/>
    <property type="project" value="TreeGrafter"/>
</dbReference>
<keyword evidence="2" id="KW-0479">Metal-binding</keyword>
<feature type="region of interest" description="Disordered" evidence="10">
    <location>
        <begin position="277"/>
        <end position="358"/>
    </location>
</feature>
<protein>
    <recommendedName>
        <fullName evidence="7">Zinc finger CCHC domain-containing protein 7</fullName>
    </recommendedName>
    <alternativeName>
        <fullName evidence="8">TRAMP-like complex RNA-binding factor ZCCHC7</fullName>
    </alternativeName>
</protein>
<dbReference type="InterPro" id="IPR051644">
    <property type="entry name" value="TRAMP_AT-DNA-binding"/>
</dbReference>
<keyword evidence="13" id="KW-1185">Reference proteome</keyword>
<evidence type="ECO:0000256" key="6">
    <source>
        <dbReference type="ARBA" id="ARBA00023242"/>
    </source>
</evidence>
<dbReference type="PANTHER" id="PTHR46543:SF1">
    <property type="entry name" value="ZINC FINGER CCHC DOMAIN-CONTAINING PROTEIN 7"/>
    <property type="match status" value="1"/>
</dbReference>
<evidence type="ECO:0000313" key="13">
    <source>
        <dbReference type="Proteomes" id="UP000694388"/>
    </source>
</evidence>